<dbReference type="Pfam" id="PF05648">
    <property type="entry name" value="PEX11"/>
    <property type="match status" value="1"/>
</dbReference>
<keyword evidence="1" id="KW-0962">Peroxisome biogenesis</keyword>
<evidence type="ECO:0008006" key="9">
    <source>
        <dbReference type="Google" id="ProtNLM"/>
    </source>
</evidence>
<evidence type="ECO:0000313" key="8">
    <source>
        <dbReference type="Proteomes" id="UP001150538"/>
    </source>
</evidence>
<gene>
    <name evidence="7" type="ORF">H4219_000312</name>
</gene>
<feature type="compositionally biased region" description="Polar residues" evidence="6">
    <location>
        <begin position="15"/>
        <end position="25"/>
    </location>
</feature>
<protein>
    <recommendedName>
        <fullName evidence="9">Peroxisomal biogenesis factor 11</fullName>
    </recommendedName>
</protein>
<evidence type="ECO:0000256" key="3">
    <source>
        <dbReference type="ARBA" id="ARBA00023140"/>
    </source>
</evidence>
<keyword evidence="8" id="KW-1185">Reference proteome</keyword>
<feature type="coiled-coil region" evidence="5">
    <location>
        <begin position="300"/>
        <end position="327"/>
    </location>
</feature>
<feature type="compositionally biased region" description="Basic and acidic residues" evidence="6">
    <location>
        <begin position="40"/>
        <end position="60"/>
    </location>
</feature>
<evidence type="ECO:0000256" key="4">
    <source>
        <dbReference type="ARBA" id="ARBA00046271"/>
    </source>
</evidence>
<dbReference type="PANTHER" id="PTHR12652:SF25">
    <property type="entry name" value="MICROBODY (PEROXISOME) PROLIFERATION PROTEIN PEROXIN 11C (EUROFUNG)"/>
    <property type="match status" value="1"/>
</dbReference>
<feature type="region of interest" description="Disordered" evidence="6">
    <location>
        <begin position="1"/>
        <end position="101"/>
    </location>
</feature>
<dbReference type="Proteomes" id="UP001150538">
    <property type="component" value="Unassembled WGS sequence"/>
</dbReference>
<organism evidence="7 8">
    <name type="scientific">Mycoemilia scoparia</name>
    <dbReference type="NCBI Taxonomy" id="417184"/>
    <lineage>
        <taxon>Eukaryota</taxon>
        <taxon>Fungi</taxon>
        <taxon>Fungi incertae sedis</taxon>
        <taxon>Zoopagomycota</taxon>
        <taxon>Kickxellomycotina</taxon>
        <taxon>Kickxellomycetes</taxon>
        <taxon>Kickxellales</taxon>
        <taxon>Kickxellaceae</taxon>
        <taxon>Mycoemilia</taxon>
    </lineage>
</organism>
<feature type="compositionally biased region" description="Low complexity" evidence="6">
    <location>
        <begin position="1"/>
        <end position="14"/>
    </location>
</feature>
<proteinExistence type="predicted"/>
<dbReference type="PANTHER" id="PTHR12652">
    <property type="entry name" value="PEROXISOMAL BIOGENESIS FACTOR 11"/>
    <property type="match status" value="1"/>
</dbReference>
<feature type="compositionally biased region" description="Polar residues" evidence="6">
    <location>
        <begin position="72"/>
        <end position="86"/>
    </location>
</feature>
<name>A0A9W8A8W4_9FUNG</name>
<keyword evidence="2" id="KW-0472">Membrane</keyword>
<comment type="subcellular location">
    <subcellularLocation>
        <location evidence="4">Peroxisome membrane</location>
    </subcellularLocation>
</comment>
<reference evidence="7" key="1">
    <citation type="submission" date="2022-07" db="EMBL/GenBank/DDBJ databases">
        <title>Phylogenomic reconstructions and comparative analyses of Kickxellomycotina fungi.</title>
        <authorList>
            <person name="Reynolds N.K."/>
            <person name="Stajich J.E."/>
            <person name="Barry K."/>
            <person name="Grigoriev I.V."/>
            <person name="Crous P."/>
            <person name="Smith M.E."/>
        </authorList>
    </citation>
    <scope>NUCLEOTIDE SEQUENCE</scope>
    <source>
        <strain evidence="7">NBRC 100468</strain>
    </source>
</reference>
<evidence type="ECO:0000256" key="6">
    <source>
        <dbReference type="SAM" id="MobiDB-lite"/>
    </source>
</evidence>
<dbReference type="EMBL" id="JANBPU010000002">
    <property type="protein sequence ID" value="KAJ1921965.1"/>
    <property type="molecule type" value="Genomic_DNA"/>
</dbReference>
<dbReference type="AlphaFoldDB" id="A0A9W8A8W4"/>
<dbReference type="OrthoDB" id="10005898at2759"/>
<accession>A0A9W8A8W4</accession>
<evidence type="ECO:0000256" key="2">
    <source>
        <dbReference type="ARBA" id="ARBA00023136"/>
    </source>
</evidence>
<comment type="caution">
    <text evidence="7">The sequence shown here is derived from an EMBL/GenBank/DDBJ whole genome shotgun (WGS) entry which is preliminary data.</text>
</comment>
<sequence>MPKRNTATAKANNNIRSSATMGNTESDIKAAVDSHLTSVTEKEDTTTTKSELDHSSHSDSTEIETIELAETQPGNDVVSINSISDNNTDKETKQENNSTKIPEVVEKTVQEVPERVQPGTKVFSGKRSWLAIMFYRIFKNPTPTLDRMVKFISSSSGQDKVWMFVQYFTKVLRYLFAMRRRHGLAKRVGTLSGIISDYRIMSRLTDLVPMFQYLRYVEQNPSQSRTLQNTDRLMNLLLLCYYPLEHIYWLGAHNIIAISESEVESSGIWSCRFWAAWVVVQFFHLYKERQILKARKRACFEKTDMDATDLQKELETIEQANKDWYIQLIINASYFPLTIHWSLRHSTFPDVLVGVFGTIAAAAQAYTKWKSL</sequence>
<evidence type="ECO:0000256" key="1">
    <source>
        <dbReference type="ARBA" id="ARBA00022593"/>
    </source>
</evidence>
<dbReference type="InterPro" id="IPR008733">
    <property type="entry name" value="PEX11"/>
</dbReference>
<keyword evidence="5" id="KW-0175">Coiled coil</keyword>
<dbReference type="GO" id="GO:0005778">
    <property type="term" value="C:peroxisomal membrane"/>
    <property type="evidence" value="ECO:0007669"/>
    <property type="project" value="UniProtKB-SubCell"/>
</dbReference>
<evidence type="ECO:0000313" key="7">
    <source>
        <dbReference type="EMBL" id="KAJ1921965.1"/>
    </source>
</evidence>
<evidence type="ECO:0000256" key="5">
    <source>
        <dbReference type="SAM" id="Coils"/>
    </source>
</evidence>
<keyword evidence="3" id="KW-0576">Peroxisome</keyword>
<dbReference type="GO" id="GO:0016559">
    <property type="term" value="P:peroxisome fission"/>
    <property type="evidence" value="ECO:0007669"/>
    <property type="project" value="InterPro"/>
</dbReference>